<dbReference type="EMBL" id="JAEFBJ010000004">
    <property type="protein sequence ID" value="KAG7619362.1"/>
    <property type="molecule type" value="Genomic_DNA"/>
</dbReference>
<keyword evidence="2" id="KW-1185">Reference proteome</keyword>
<gene>
    <name evidence="1" type="ORF">ISN44_As04g002660</name>
</gene>
<evidence type="ECO:0000313" key="2">
    <source>
        <dbReference type="Proteomes" id="UP000694251"/>
    </source>
</evidence>
<name>A0A8T2E8W3_ARASU</name>
<dbReference type="AlphaFoldDB" id="A0A8T2E8W3"/>
<organism evidence="1 2">
    <name type="scientific">Arabidopsis suecica</name>
    <name type="common">Swedish thale-cress</name>
    <name type="synonym">Cardaminopsis suecica</name>
    <dbReference type="NCBI Taxonomy" id="45249"/>
    <lineage>
        <taxon>Eukaryota</taxon>
        <taxon>Viridiplantae</taxon>
        <taxon>Streptophyta</taxon>
        <taxon>Embryophyta</taxon>
        <taxon>Tracheophyta</taxon>
        <taxon>Spermatophyta</taxon>
        <taxon>Magnoliopsida</taxon>
        <taxon>eudicotyledons</taxon>
        <taxon>Gunneridae</taxon>
        <taxon>Pentapetalae</taxon>
        <taxon>rosids</taxon>
        <taxon>malvids</taxon>
        <taxon>Brassicales</taxon>
        <taxon>Brassicaceae</taxon>
        <taxon>Camelineae</taxon>
        <taxon>Arabidopsis</taxon>
    </lineage>
</organism>
<dbReference type="Proteomes" id="UP000694251">
    <property type="component" value="Chromosome 4"/>
</dbReference>
<comment type="caution">
    <text evidence="1">The sequence shown here is derived from an EMBL/GenBank/DDBJ whole genome shotgun (WGS) entry which is preliminary data.</text>
</comment>
<sequence>MECSRKCVNGKIADCPRTMDSDPKT</sequence>
<accession>A0A8T2E8W3</accession>
<evidence type="ECO:0000313" key="1">
    <source>
        <dbReference type="EMBL" id="KAG7619362.1"/>
    </source>
</evidence>
<proteinExistence type="predicted"/>
<protein>
    <submittedName>
        <fullName evidence="1">Uncharacterized protein</fullName>
    </submittedName>
</protein>
<reference evidence="1 2" key="1">
    <citation type="submission" date="2020-12" db="EMBL/GenBank/DDBJ databases">
        <title>Concerted genomic and epigenomic changes stabilize Arabidopsis allopolyploids.</title>
        <authorList>
            <person name="Chen Z."/>
        </authorList>
    </citation>
    <scope>NUCLEOTIDE SEQUENCE [LARGE SCALE GENOMIC DNA]</scope>
    <source>
        <strain evidence="1">As9502</strain>
        <tissue evidence="1">Leaf</tissue>
    </source>
</reference>